<evidence type="ECO:0000313" key="1">
    <source>
        <dbReference type="EMBL" id="MCI43820.1"/>
    </source>
</evidence>
<sequence length="36" mass="4114">MYCRWTIQRAIPILERSIDVPVLEDGQDHALAKFAG</sequence>
<proteinExistence type="predicted"/>
<comment type="caution">
    <text evidence="1">The sequence shown here is derived from an EMBL/GenBank/DDBJ whole genome shotgun (WGS) entry which is preliminary data.</text>
</comment>
<name>A0A392S751_9FABA</name>
<feature type="non-terminal residue" evidence="1">
    <location>
        <position position="36"/>
    </location>
</feature>
<keyword evidence="2" id="KW-1185">Reference proteome</keyword>
<evidence type="ECO:0000313" key="2">
    <source>
        <dbReference type="Proteomes" id="UP000265520"/>
    </source>
</evidence>
<organism evidence="1 2">
    <name type="scientific">Trifolium medium</name>
    <dbReference type="NCBI Taxonomy" id="97028"/>
    <lineage>
        <taxon>Eukaryota</taxon>
        <taxon>Viridiplantae</taxon>
        <taxon>Streptophyta</taxon>
        <taxon>Embryophyta</taxon>
        <taxon>Tracheophyta</taxon>
        <taxon>Spermatophyta</taxon>
        <taxon>Magnoliopsida</taxon>
        <taxon>eudicotyledons</taxon>
        <taxon>Gunneridae</taxon>
        <taxon>Pentapetalae</taxon>
        <taxon>rosids</taxon>
        <taxon>fabids</taxon>
        <taxon>Fabales</taxon>
        <taxon>Fabaceae</taxon>
        <taxon>Papilionoideae</taxon>
        <taxon>50 kb inversion clade</taxon>
        <taxon>NPAAA clade</taxon>
        <taxon>Hologalegina</taxon>
        <taxon>IRL clade</taxon>
        <taxon>Trifolieae</taxon>
        <taxon>Trifolium</taxon>
    </lineage>
</organism>
<reference evidence="1 2" key="1">
    <citation type="journal article" date="2018" name="Front. Plant Sci.">
        <title>Red Clover (Trifolium pratense) and Zigzag Clover (T. medium) - A Picture of Genomic Similarities and Differences.</title>
        <authorList>
            <person name="Dluhosova J."/>
            <person name="Istvanek J."/>
            <person name="Nedelnik J."/>
            <person name="Repkova J."/>
        </authorList>
    </citation>
    <scope>NUCLEOTIDE SEQUENCE [LARGE SCALE GENOMIC DNA]</scope>
    <source>
        <strain evidence="2">cv. 10/8</strain>
        <tissue evidence="1">Leaf</tissue>
    </source>
</reference>
<accession>A0A392S751</accession>
<dbReference type="EMBL" id="LXQA010322380">
    <property type="protein sequence ID" value="MCI43820.1"/>
    <property type="molecule type" value="Genomic_DNA"/>
</dbReference>
<dbReference type="AlphaFoldDB" id="A0A392S751"/>
<protein>
    <submittedName>
        <fullName evidence="1">Kinesin light chain</fullName>
    </submittedName>
</protein>
<dbReference type="Proteomes" id="UP000265520">
    <property type="component" value="Unassembled WGS sequence"/>
</dbReference>